<reference evidence="3" key="1">
    <citation type="submission" date="2023-06" db="EMBL/GenBank/DDBJ databases">
        <authorList>
            <person name="Delattre M."/>
        </authorList>
    </citation>
    <scope>NUCLEOTIDE SEQUENCE</scope>
    <source>
        <strain evidence="3">AF72</strain>
    </source>
</reference>
<name>A0AA36CXH4_9BILA</name>
<keyword evidence="1" id="KW-0722">Serine protease inhibitor</keyword>
<dbReference type="EMBL" id="CATQJA010002648">
    <property type="protein sequence ID" value="CAJ0577166.1"/>
    <property type="molecule type" value="Genomic_DNA"/>
</dbReference>
<dbReference type="SUPFAM" id="SSF57567">
    <property type="entry name" value="Serine protease inhibitors"/>
    <property type="match status" value="2"/>
</dbReference>
<dbReference type="AlphaFoldDB" id="A0AA36CXH4"/>
<feature type="non-terminal residue" evidence="3">
    <location>
        <position position="339"/>
    </location>
</feature>
<dbReference type="InterPro" id="IPR036084">
    <property type="entry name" value="Ser_inhib-like_sf"/>
</dbReference>
<evidence type="ECO:0000313" key="4">
    <source>
        <dbReference type="Proteomes" id="UP001177023"/>
    </source>
</evidence>
<proteinExistence type="predicted"/>
<dbReference type="PANTHER" id="PTHR23259:SF70">
    <property type="entry name" value="ACCESSORY GLAND PROTEIN ACP62F-RELATED"/>
    <property type="match status" value="1"/>
</dbReference>
<evidence type="ECO:0000256" key="1">
    <source>
        <dbReference type="ARBA" id="ARBA00022900"/>
    </source>
</evidence>
<keyword evidence="4" id="KW-1185">Reference proteome</keyword>
<dbReference type="Proteomes" id="UP001177023">
    <property type="component" value="Unassembled WGS sequence"/>
</dbReference>
<sequence length="339" mass="36155">MQQTCRVGQSCGENAQCVTCGPVCEQKCGQPTVSCPRTQNCLNNYNNNNNGGQQTSNIRLPATGKCQCNNGFLRNTNGQCVRQQQCNRVGASVTTASPLRRCQNNTASSCGQNERCNLCGNACEQKCGQQTKLCPLTSTICRPTTGRSAGICECQPGFSRHANGRCVRSQQCNVATAVTTASPLRRCQNTTASSCGQNERCNLCGNACEQKCGQQTVACPQTSSICRPTTGRTSGVCQCQSGFSRHANGRCVRSQQCNVATAVTTASPLRRCQNTTASSCGQNERCNMCGNACEQKCGQQSVSGFSRHANGRCVRSQQCNAIRNGRDIDGPFGSIEIDV</sequence>
<dbReference type="GO" id="GO:0004867">
    <property type="term" value="F:serine-type endopeptidase inhibitor activity"/>
    <property type="evidence" value="ECO:0007669"/>
    <property type="project" value="UniProtKB-KW"/>
</dbReference>
<dbReference type="InterPro" id="IPR051368">
    <property type="entry name" value="SerProtInhib-TIL_Domain"/>
</dbReference>
<dbReference type="Gene3D" id="2.10.25.10">
    <property type="entry name" value="Laminin"/>
    <property type="match status" value="3"/>
</dbReference>
<evidence type="ECO:0000256" key="2">
    <source>
        <dbReference type="ARBA" id="ARBA00023157"/>
    </source>
</evidence>
<keyword evidence="1" id="KW-0646">Protease inhibitor</keyword>
<evidence type="ECO:0000313" key="3">
    <source>
        <dbReference type="EMBL" id="CAJ0577166.1"/>
    </source>
</evidence>
<dbReference type="CDD" id="cd19941">
    <property type="entry name" value="TIL"/>
    <property type="match status" value="2"/>
</dbReference>
<comment type="caution">
    <text evidence="3">The sequence shown here is derived from an EMBL/GenBank/DDBJ whole genome shotgun (WGS) entry which is preliminary data.</text>
</comment>
<keyword evidence="2" id="KW-1015">Disulfide bond</keyword>
<accession>A0AA36CXH4</accession>
<organism evidence="3 4">
    <name type="scientific">Mesorhabditis spiculigera</name>
    <dbReference type="NCBI Taxonomy" id="96644"/>
    <lineage>
        <taxon>Eukaryota</taxon>
        <taxon>Metazoa</taxon>
        <taxon>Ecdysozoa</taxon>
        <taxon>Nematoda</taxon>
        <taxon>Chromadorea</taxon>
        <taxon>Rhabditida</taxon>
        <taxon>Rhabditina</taxon>
        <taxon>Rhabditomorpha</taxon>
        <taxon>Rhabditoidea</taxon>
        <taxon>Rhabditidae</taxon>
        <taxon>Mesorhabditinae</taxon>
        <taxon>Mesorhabditis</taxon>
    </lineage>
</organism>
<gene>
    <name evidence="3" type="ORF">MSPICULIGERA_LOCUS15444</name>
</gene>
<protein>
    <submittedName>
        <fullName evidence="3">Uncharacterized protein</fullName>
    </submittedName>
</protein>
<dbReference type="PANTHER" id="PTHR23259">
    <property type="entry name" value="RIDDLE"/>
    <property type="match status" value="1"/>
</dbReference>